<evidence type="ECO:0000313" key="3">
    <source>
        <dbReference type="Proteomes" id="UP000257127"/>
    </source>
</evidence>
<keyword evidence="1" id="KW-0812">Transmembrane</keyword>
<keyword evidence="1" id="KW-1133">Transmembrane helix</keyword>
<protein>
    <submittedName>
        <fullName evidence="2">Uncharacterized protein</fullName>
    </submittedName>
</protein>
<feature type="transmembrane region" description="Helical" evidence="1">
    <location>
        <begin position="149"/>
        <end position="172"/>
    </location>
</feature>
<evidence type="ECO:0000313" key="2">
    <source>
        <dbReference type="EMBL" id="RFC53703.1"/>
    </source>
</evidence>
<proteinExistence type="predicted"/>
<feature type="transmembrane region" description="Helical" evidence="1">
    <location>
        <begin position="123"/>
        <end position="143"/>
    </location>
</feature>
<accession>A0A3E1EW36</accession>
<gene>
    <name evidence="2" type="ORF">DXU93_11275</name>
</gene>
<reference evidence="2 3" key="1">
    <citation type="submission" date="2018-08" db="EMBL/GenBank/DDBJ databases">
        <title>The draft genome squence of Brumimicrobium sp. N62.</title>
        <authorList>
            <person name="Du Z.-J."/>
            <person name="Luo H.-R."/>
        </authorList>
    </citation>
    <scope>NUCLEOTIDE SEQUENCE [LARGE SCALE GENOMIC DNA]</scope>
    <source>
        <strain evidence="2 3">N62</strain>
    </source>
</reference>
<feature type="transmembrane region" description="Helical" evidence="1">
    <location>
        <begin position="184"/>
        <end position="209"/>
    </location>
</feature>
<name>A0A3E1EW36_9FLAO</name>
<organism evidence="2 3">
    <name type="scientific">Brumimicrobium aurantiacum</name>
    <dbReference type="NCBI Taxonomy" id="1737063"/>
    <lineage>
        <taxon>Bacteria</taxon>
        <taxon>Pseudomonadati</taxon>
        <taxon>Bacteroidota</taxon>
        <taxon>Flavobacteriia</taxon>
        <taxon>Flavobacteriales</taxon>
        <taxon>Crocinitomicaceae</taxon>
        <taxon>Brumimicrobium</taxon>
    </lineage>
</organism>
<evidence type="ECO:0000256" key="1">
    <source>
        <dbReference type="SAM" id="Phobius"/>
    </source>
</evidence>
<dbReference type="Proteomes" id="UP000257127">
    <property type="component" value="Unassembled WGS sequence"/>
</dbReference>
<comment type="caution">
    <text evidence="2">The sequence shown here is derived from an EMBL/GenBank/DDBJ whole genome shotgun (WGS) entry which is preliminary data.</text>
</comment>
<keyword evidence="1" id="KW-0472">Membrane</keyword>
<keyword evidence="3" id="KW-1185">Reference proteome</keyword>
<dbReference type="AlphaFoldDB" id="A0A3E1EW36"/>
<sequence>MAVILFTACRSTNMTFNGYHSNTSIKKRDDSISKVNKIQSKVSTDIKHKLTSKNTYIEEKTVLTTQSINGRISTKIKTNKPIILEVKNSARIKEDFKIKAPKPNIQINDKNEDLLQKRKVNKAALIGFLLSMGQIVIFYPLLILGSVNLAGLLITSVAVSIIGLILGIIGIIKVNKYPEKYKGLGYGIWAVIVSGVIFSFWLLVFIAFLNF</sequence>
<dbReference type="EMBL" id="QURB01000007">
    <property type="protein sequence ID" value="RFC53703.1"/>
    <property type="molecule type" value="Genomic_DNA"/>
</dbReference>